<dbReference type="Proteomes" id="UP001289374">
    <property type="component" value="Unassembled WGS sequence"/>
</dbReference>
<name>A0AAE1VZC9_9LAMI</name>
<accession>A0AAE1VZC9</accession>
<evidence type="ECO:0000313" key="2">
    <source>
        <dbReference type="Proteomes" id="UP001289374"/>
    </source>
</evidence>
<gene>
    <name evidence="1" type="ORF">Sango_2983100</name>
</gene>
<comment type="caution">
    <text evidence="1">The sequence shown here is derived from an EMBL/GenBank/DDBJ whole genome shotgun (WGS) entry which is preliminary data.</text>
</comment>
<dbReference type="EMBL" id="JACGWL010000914">
    <property type="protein sequence ID" value="KAK4381279.1"/>
    <property type="molecule type" value="Genomic_DNA"/>
</dbReference>
<organism evidence="1 2">
    <name type="scientific">Sesamum angolense</name>
    <dbReference type="NCBI Taxonomy" id="2727404"/>
    <lineage>
        <taxon>Eukaryota</taxon>
        <taxon>Viridiplantae</taxon>
        <taxon>Streptophyta</taxon>
        <taxon>Embryophyta</taxon>
        <taxon>Tracheophyta</taxon>
        <taxon>Spermatophyta</taxon>
        <taxon>Magnoliopsida</taxon>
        <taxon>eudicotyledons</taxon>
        <taxon>Gunneridae</taxon>
        <taxon>Pentapetalae</taxon>
        <taxon>asterids</taxon>
        <taxon>lamiids</taxon>
        <taxon>Lamiales</taxon>
        <taxon>Pedaliaceae</taxon>
        <taxon>Sesamum</taxon>
    </lineage>
</organism>
<keyword evidence="2" id="KW-1185">Reference proteome</keyword>
<evidence type="ECO:0000313" key="1">
    <source>
        <dbReference type="EMBL" id="KAK4381279.1"/>
    </source>
</evidence>
<proteinExistence type="predicted"/>
<protein>
    <submittedName>
        <fullName evidence="1">Mitochondrial protein</fullName>
    </submittedName>
</protein>
<sequence length="220" mass="24665">MLAKHLWRLLLYPESLLSRVLKARYFPTGDVFSATLGSHLSFTWRSIMAAQSLFRAGCRWRVGLGTSIRACVDPWLPRSCTFRPITPALDPPATLRVLDLIDPHSLGTHPFHLPTAQPGSVGFREWLLTGSARMDDNEFRLLMCLCWSIWCVVTKEGGGGCCLDPSKVVCFASQYLLSYISQNLVDVVRDVPEPVSKWLAPHPGYIKINFDGATFRKGRN</sequence>
<reference evidence="1" key="1">
    <citation type="submission" date="2020-06" db="EMBL/GenBank/DDBJ databases">
        <authorList>
            <person name="Li T."/>
            <person name="Hu X."/>
            <person name="Zhang T."/>
            <person name="Song X."/>
            <person name="Zhang H."/>
            <person name="Dai N."/>
            <person name="Sheng W."/>
            <person name="Hou X."/>
            <person name="Wei L."/>
        </authorList>
    </citation>
    <scope>NUCLEOTIDE SEQUENCE</scope>
    <source>
        <strain evidence="1">K16</strain>
        <tissue evidence="1">Leaf</tissue>
    </source>
</reference>
<dbReference type="AlphaFoldDB" id="A0AAE1VZC9"/>
<reference evidence="1" key="2">
    <citation type="journal article" date="2024" name="Plant">
        <title>Genomic evolution and insights into agronomic trait innovations of Sesamum species.</title>
        <authorList>
            <person name="Miao H."/>
            <person name="Wang L."/>
            <person name="Qu L."/>
            <person name="Liu H."/>
            <person name="Sun Y."/>
            <person name="Le M."/>
            <person name="Wang Q."/>
            <person name="Wei S."/>
            <person name="Zheng Y."/>
            <person name="Lin W."/>
            <person name="Duan Y."/>
            <person name="Cao H."/>
            <person name="Xiong S."/>
            <person name="Wang X."/>
            <person name="Wei L."/>
            <person name="Li C."/>
            <person name="Ma Q."/>
            <person name="Ju M."/>
            <person name="Zhao R."/>
            <person name="Li G."/>
            <person name="Mu C."/>
            <person name="Tian Q."/>
            <person name="Mei H."/>
            <person name="Zhang T."/>
            <person name="Gao T."/>
            <person name="Zhang H."/>
        </authorList>
    </citation>
    <scope>NUCLEOTIDE SEQUENCE</scope>
    <source>
        <strain evidence="1">K16</strain>
    </source>
</reference>